<proteinExistence type="predicted"/>
<dbReference type="RefSeq" id="WP_091850547.1">
    <property type="nucleotide sequence ID" value="NZ_FOHZ01000006.1"/>
</dbReference>
<protein>
    <recommendedName>
        <fullName evidence="3">TnsA endonuclease N terminal</fullName>
    </recommendedName>
</protein>
<evidence type="ECO:0000313" key="2">
    <source>
        <dbReference type="Proteomes" id="UP000198762"/>
    </source>
</evidence>
<keyword evidence="2" id="KW-1185">Reference proteome</keyword>
<dbReference type="OrthoDB" id="6197764at2"/>
<reference evidence="2" key="1">
    <citation type="submission" date="2016-10" db="EMBL/GenBank/DDBJ databases">
        <authorList>
            <person name="Varghese N."/>
            <person name="Submissions S."/>
        </authorList>
    </citation>
    <scope>NUCLEOTIDE SEQUENCE [LARGE SCALE GENOMIC DNA]</scope>
    <source>
        <strain evidence="2">CGMCC 1.6489</strain>
    </source>
</reference>
<sequence length="234" mass="27465">MAPPNFINQSDPLRTHSVRFRQNQLVPMQQPTHLKLTKRTDYYEQRCVKYPGRACFHCYAEFIHALLLETDPEVTSFVPQPYQMEVNRKPYIPDVYVVRNGRIQILELKPRAEFETEKQLPLQAFFLQYSMNFVVLANESVLEQEQLALHWLPIVQVLSDAYVHGIDTVEREQRLFNTARLENSTTVGELLGDTPRSERYLSELALYRLLHRHDLHCDLSAAPLDYETEVTAWF</sequence>
<accession>A0A1I0D870</accession>
<dbReference type="Proteomes" id="UP000198762">
    <property type="component" value="Unassembled WGS sequence"/>
</dbReference>
<dbReference type="AlphaFoldDB" id="A0A1I0D870"/>
<dbReference type="EMBL" id="FOHZ01000006">
    <property type="protein sequence ID" value="SET28129.1"/>
    <property type="molecule type" value="Genomic_DNA"/>
</dbReference>
<name>A0A1I0D870_9GAMM</name>
<evidence type="ECO:0008006" key="3">
    <source>
        <dbReference type="Google" id="ProtNLM"/>
    </source>
</evidence>
<evidence type="ECO:0000313" key="1">
    <source>
        <dbReference type="EMBL" id="SET28129.1"/>
    </source>
</evidence>
<organism evidence="1 2">
    <name type="scientific">Marinobacter segnicrescens</name>
    <dbReference type="NCBI Taxonomy" id="430453"/>
    <lineage>
        <taxon>Bacteria</taxon>
        <taxon>Pseudomonadati</taxon>
        <taxon>Pseudomonadota</taxon>
        <taxon>Gammaproteobacteria</taxon>
        <taxon>Pseudomonadales</taxon>
        <taxon>Marinobacteraceae</taxon>
        <taxon>Marinobacter</taxon>
    </lineage>
</organism>
<gene>
    <name evidence="1" type="ORF">SAMN04487962_106189</name>
</gene>
<dbReference type="STRING" id="430453.SAMN04487962_106189"/>